<reference evidence="2 3" key="1">
    <citation type="submission" date="2017-02" db="EMBL/GenBank/DDBJ databases">
        <authorList>
            <person name="Peterson S.W."/>
        </authorList>
    </citation>
    <scope>NUCLEOTIDE SEQUENCE [LARGE SCALE GENOMIC DNA]</scope>
    <source>
        <strain evidence="2 3">DSM 25262</strain>
    </source>
</reference>
<evidence type="ECO:0000256" key="1">
    <source>
        <dbReference type="SAM" id="Coils"/>
    </source>
</evidence>
<name>A0A1T5IJD8_9BACT</name>
<evidence type="ECO:0000313" key="3">
    <source>
        <dbReference type="Proteomes" id="UP000190961"/>
    </source>
</evidence>
<gene>
    <name evidence="2" type="ORF">SAMN05660236_0094</name>
</gene>
<dbReference type="OrthoDB" id="797881at2"/>
<dbReference type="RefSeq" id="WP_079684751.1">
    <property type="nucleotide sequence ID" value="NZ_FUZU01000001.1"/>
</dbReference>
<evidence type="ECO:0000313" key="2">
    <source>
        <dbReference type="EMBL" id="SKC39142.1"/>
    </source>
</evidence>
<feature type="coiled-coil region" evidence="1">
    <location>
        <begin position="163"/>
        <end position="190"/>
    </location>
</feature>
<dbReference type="Proteomes" id="UP000190961">
    <property type="component" value="Unassembled WGS sequence"/>
</dbReference>
<dbReference type="STRING" id="688867.SAMN05660236_0094"/>
<accession>A0A1T5IJD8</accession>
<organism evidence="2 3">
    <name type="scientific">Ohtaekwangia koreensis</name>
    <dbReference type="NCBI Taxonomy" id="688867"/>
    <lineage>
        <taxon>Bacteria</taxon>
        <taxon>Pseudomonadati</taxon>
        <taxon>Bacteroidota</taxon>
        <taxon>Cytophagia</taxon>
        <taxon>Cytophagales</taxon>
        <taxon>Fulvivirgaceae</taxon>
        <taxon>Ohtaekwangia</taxon>
    </lineage>
</organism>
<proteinExistence type="predicted"/>
<dbReference type="AlphaFoldDB" id="A0A1T5IJD8"/>
<keyword evidence="3" id="KW-1185">Reference proteome</keyword>
<keyword evidence="1" id="KW-0175">Coiled coil</keyword>
<protein>
    <submittedName>
        <fullName evidence="2">Uncharacterized protein</fullName>
    </submittedName>
</protein>
<dbReference type="EMBL" id="FUZU01000001">
    <property type="protein sequence ID" value="SKC39142.1"/>
    <property type="molecule type" value="Genomic_DNA"/>
</dbReference>
<sequence>MKPITVSACVMLMSFQGIYAQRIVNITPQSVGSKIIIHYGIEDSKDDQLFEVALYCSKDKYAQELRHVSGNGVGNTVYPGTERVIIWDVLKDVDTFVGEYTFEVRAIVKSKISELNSTLVLTNRSVAVTSKDEAYPEMANSLTDYINEAKDLKDAFQFLIPQAMESRQALAKLTDAMEQYNRAFEKLNRERLTYEKYVGIFWKRDILTLEFKSLMDYALGETHSVNILTLNQKVTTINDIVNNRVKRPGEVKKELTKDIGEEVIRLDKRLQELERRTNRILYDLSQE</sequence>